<protein>
    <submittedName>
        <fullName evidence="1">Uncharacterized protein</fullName>
    </submittedName>
</protein>
<proteinExistence type="predicted"/>
<dbReference type="HOGENOM" id="CLU_1062178_0_0_1"/>
<evidence type="ECO:0000313" key="2">
    <source>
        <dbReference type="Proteomes" id="UP000053664"/>
    </source>
</evidence>
<dbReference type="KEGG" id="pfp:PFL1_05298"/>
<dbReference type="GeneID" id="19319392"/>
<evidence type="ECO:0000313" key="1">
    <source>
        <dbReference type="EMBL" id="EPQ27014.1"/>
    </source>
</evidence>
<dbReference type="EMBL" id="KE361641">
    <property type="protein sequence ID" value="EPQ27014.1"/>
    <property type="molecule type" value="Genomic_DNA"/>
</dbReference>
<name>A0A061H3U9_9BASI</name>
<organism evidence="1 2">
    <name type="scientific">Pseudozyma flocculosa PF-1</name>
    <dbReference type="NCBI Taxonomy" id="1277687"/>
    <lineage>
        <taxon>Eukaryota</taxon>
        <taxon>Fungi</taxon>
        <taxon>Dikarya</taxon>
        <taxon>Basidiomycota</taxon>
        <taxon>Ustilaginomycotina</taxon>
        <taxon>Ustilaginomycetes</taxon>
        <taxon>Ustilaginales</taxon>
        <taxon>Ustilaginaceae</taxon>
        <taxon>Pseudozyma</taxon>
    </lineage>
</organism>
<sequence>MSYACFDADGDVRFKPAAMLTPDSMINIDFVIRPVDKSEDRLRFADARPKTVLVRYPDGTQSAVVPFSDVVVEWTPATSGEPKWARDDLPRQCGKGVAHTISIGVRTSVMDAVYKKLFATFVIPAKRVVVGERIWFAVEAPRRLAFTAAVPGGKRFEGADVEDFMQTAKSSILGDVGVGMSLAPMEDEPGLFQLEMRLINVHVRDHTPLSSPRTIHRVDNVDTGGHASPELEPMLAAYAAQVPSLSDMLSCAFRRSCAGEKH</sequence>
<dbReference type="RefSeq" id="XP_007881022.1">
    <property type="nucleotide sequence ID" value="XM_007882831.1"/>
</dbReference>
<dbReference type="AlphaFoldDB" id="A0A061H3U9"/>
<gene>
    <name evidence="1" type="ORF">PFL1_05298</name>
</gene>
<dbReference type="Proteomes" id="UP000053664">
    <property type="component" value="Unassembled WGS sequence"/>
</dbReference>
<reference evidence="1 2" key="1">
    <citation type="journal article" date="2013" name="Plant Cell">
        <title>The transition from a phytopathogenic smut ancestor to an anamorphic biocontrol agent deciphered by comparative whole-genome analysis.</title>
        <authorList>
            <person name="Lefebvre F."/>
            <person name="Joly D.L."/>
            <person name="Labbe C."/>
            <person name="Teichmann B."/>
            <person name="Linning R."/>
            <person name="Belzile F."/>
            <person name="Bakkeren G."/>
            <person name="Belanger R.R."/>
        </authorList>
    </citation>
    <scope>NUCLEOTIDE SEQUENCE [LARGE SCALE GENOMIC DNA]</scope>
    <source>
        <strain evidence="1 2">PF-1</strain>
    </source>
</reference>
<accession>A0A061H3U9</accession>